<dbReference type="AlphaFoldDB" id="A0A7W8X8W0"/>
<evidence type="ECO:0000313" key="1">
    <source>
        <dbReference type="EMBL" id="MBB5536599.1"/>
    </source>
</evidence>
<protein>
    <submittedName>
        <fullName evidence="1">Uncharacterized protein</fullName>
    </submittedName>
</protein>
<proteinExistence type="predicted"/>
<dbReference type="RefSeq" id="WP_018328626.1">
    <property type="nucleotide sequence ID" value="NZ_JACHBK010000007.1"/>
</dbReference>
<comment type="caution">
    <text evidence="1">The sequence shown here is derived from an EMBL/GenBank/DDBJ whole genome shotgun (WGS) entry which is preliminary data.</text>
</comment>
<gene>
    <name evidence="1" type="ORF">GGD55_003310</name>
</gene>
<keyword evidence="2" id="KW-1185">Reference proteome</keyword>
<sequence>MRPITLSNATKVLIAVLALVIWFTDFAAARDRYDGERHFVRRHHERRGDRDVLSGVNVDSRLLRRHHGRRGDRAVLSGVNVDSRLLGRHHGRRGDRAVLSGVNVDSRLLRRHRNVRLAGINADRRYFEHRYGFYRRPGQRSVVREYPDQRVNYWQPAYGGDDFPSQALGGTYFGGLSAWSDPGNGTYFNSEGGGYGYFNGATDSDYRAPRAKIIRVTPSTAGRACSWEAGVCVIRR</sequence>
<organism evidence="1 2">
    <name type="scientific">Rhizobium giardinii</name>
    <dbReference type="NCBI Taxonomy" id="56731"/>
    <lineage>
        <taxon>Bacteria</taxon>
        <taxon>Pseudomonadati</taxon>
        <taxon>Pseudomonadota</taxon>
        <taxon>Alphaproteobacteria</taxon>
        <taxon>Hyphomicrobiales</taxon>
        <taxon>Rhizobiaceae</taxon>
        <taxon>Rhizobium/Agrobacterium group</taxon>
        <taxon>Rhizobium</taxon>
    </lineage>
</organism>
<reference evidence="1 2" key="1">
    <citation type="submission" date="2020-08" db="EMBL/GenBank/DDBJ databases">
        <title>Genomic Encyclopedia of Type Strains, Phase IV (KMG-V): Genome sequencing to study the core and pangenomes of soil and plant-associated prokaryotes.</title>
        <authorList>
            <person name="Whitman W."/>
        </authorList>
    </citation>
    <scope>NUCLEOTIDE SEQUENCE [LARGE SCALE GENOMIC DNA]</scope>
    <source>
        <strain evidence="1 2">SEMIA 4084</strain>
    </source>
</reference>
<evidence type="ECO:0000313" key="2">
    <source>
        <dbReference type="Proteomes" id="UP000585507"/>
    </source>
</evidence>
<name>A0A7W8X8W0_9HYPH</name>
<dbReference type="Proteomes" id="UP000585507">
    <property type="component" value="Unassembled WGS sequence"/>
</dbReference>
<accession>A0A7W8X8W0</accession>
<dbReference type="EMBL" id="JACHBK010000007">
    <property type="protein sequence ID" value="MBB5536599.1"/>
    <property type="molecule type" value="Genomic_DNA"/>
</dbReference>